<accession>A0A8J2XX16</accession>
<reference evidence="10" key="2">
    <citation type="submission" date="2020-09" db="EMBL/GenBank/DDBJ databases">
        <authorList>
            <person name="Sun Q."/>
            <person name="Sedlacek I."/>
        </authorList>
    </citation>
    <scope>NUCLEOTIDE SEQUENCE</scope>
    <source>
        <strain evidence="10">CCM 7086</strain>
    </source>
</reference>
<evidence type="ECO:0000256" key="1">
    <source>
        <dbReference type="ARBA" id="ARBA00022670"/>
    </source>
</evidence>
<feature type="domain" description="DUF7092" evidence="9">
    <location>
        <begin position="3"/>
        <end position="76"/>
    </location>
</feature>
<reference evidence="10" key="1">
    <citation type="journal article" date="2014" name="Int. J. Syst. Evol. Microbiol.">
        <title>Complete genome sequence of Corynebacterium casei LMG S-19264T (=DSM 44701T), isolated from a smear-ripened cheese.</title>
        <authorList>
            <consortium name="US DOE Joint Genome Institute (JGI-PGF)"/>
            <person name="Walter F."/>
            <person name="Albersmeier A."/>
            <person name="Kalinowski J."/>
            <person name="Ruckert C."/>
        </authorList>
    </citation>
    <scope>NUCLEOTIDE SEQUENCE</scope>
    <source>
        <strain evidence="10">CCM 7086</strain>
    </source>
</reference>
<organism evidence="10 11">
    <name type="scientific">Oxalicibacterium flavum</name>
    <dbReference type="NCBI Taxonomy" id="179467"/>
    <lineage>
        <taxon>Bacteria</taxon>
        <taxon>Pseudomonadati</taxon>
        <taxon>Pseudomonadota</taxon>
        <taxon>Betaproteobacteria</taxon>
        <taxon>Burkholderiales</taxon>
        <taxon>Oxalobacteraceae</taxon>
        <taxon>Oxalicibacterium</taxon>
    </lineage>
</organism>
<feature type="domain" description="Peptidase M48" evidence="8">
    <location>
        <begin position="171"/>
        <end position="327"/>
    </location>
</feature>
<dbReference type="AlphaFoldDB" id="A0A8J2XX16"/>
<dbReference type="EMBL" id="BMCG01000001">
    <property type="protein sequence ID" value="GGB94895.1"/>
    <property type="molecule type" value="Genomic_DNA"/>
</dbReference>
<evidence type="ECO:0000256" key="4">
    <source>
        <dbReference type="ARBA" id="ARBA00022833"/>
    </source>
</evidence>
<dbReference type="PANTHER" id="PTHR22726:SF1">
    <property type="entry name" value="METALLOENDOPEPTIDASE OMA1, MITOCHONDRIAL"/>
    <property type="match status" value="1"/>
</dbReference>
<evidence type="ECO:0000256" key="6">
    <source>
        <dbReference type="RuleBase" id="RU003983"/>
    </source>
</evidence>
<dbReference type="Gene3D" id="3.30.2010.10">
    <property type="entry name" value="Metalloproteases ('zincins'), catalytic domain"/>
    <property type="match status" value="1"/>
</dbReference>
<sequence>MSIPALYYDGKTSRAHRVTLDVSDGTAFIRGEAERSCALSELRVSERTRHAGRKVTFPDDAYLEIQDVPAFEAMLEETGFADSSVVRAQQSWRGALMALALTAFLLVAGYLYGLPLAAEIIAKIMPDRIERSVSTGLLDFLDKRILAPSELPPARQAALSERFASMTPPMSGTPAYTIVYRKSRIGPNAFALPSGEIVMTDELVQLMDNDEQVIAVLAHELGHLHERHLMRRIIQSSAVGAVVTLIFGDASAVVANIPTVMLDMHYSRDAEREADDYAMAMLKANGIPLAEMAHGFDKLQKAVGDDPSGSWFSSHPSTQERIERIEKAR</sequence>
<dbReference type="InterPro" id="IPR051156">
    <property type="entry name" value="Mito/Outer_Membr_Metalloprot"/>
</dbReference>
<evidence type="ECO:0000313" key="11">
    <source>
        <dbReference type="Proteomes" id="UP000620266"/>
    </source>
</evidence>
<keyword evidence="1 6" id="KW-0645">Protease</keyword>
<proteinExistence type="inferred from homology"/>
<dbReference type="Pfam" id="PF23368">
    <property type="entry name" value="DUF7092"/>
    <property type="match status" value="1"/>
</dbReference>
<evidence type="ECO:0000256" key="5">
    <source>
        <dbReference type="ARBA" id="ARBA00023049"/>
    </source>
</evidence>
<evidence type="ECO:0000259" key="9">
    <source>
        <dbReference type="Pfam" id="PF23368"/>
    </source>
</evidence>
<dbReference type="PANTHER" id="PTHR22726">
    <property type="entry name" value="METALLOENDOPEPTIDASE OMA1"/>
    <property type="match status" value="1"/>
</dbReference>
<keyword evidence="11" id="KW-1185">Reference proteome</keyword>
<protein>
    <submittedName>
        <fullName evidence="10">Peptidase M48</fullName>
    </submittedName>
</protein>
<evidence type="ECO:0000256" key="7">
    <source>
        <dbReference type="SAM" id="Phobius"/>
    </source>
</evidence>
<keyword evidence="7" id="KW-0812">Transmembrane</keyword>
<dbReference type="GO" id="GO:0051603">
    <property type="term" value="P:proteolysis involved in protein catabolic process"/>
    <property type="evidence" value="ECO:0007669"/>
    <property type="project" value="TreeGrafter"/>
</dbReference>
<evidence type="ECO:0000313" key="10">
    <source>
        <dbReference type="EMBL" id="GGB94895.1"/>
    </source>
</evidence>
<dbReference type="GO" id="GO:0004222">
    <property type="term" value="F:metalloendopeptidase activity"/>
    <property type="evidence" value="ECO:0007669"/>
    <property type="project" value="InterPro"/>
</dbReference>
<gene>
    <name evidence="10" type="ORF">GCM10007205_00190</name>
</gene>
<evidence type="ECO:0000259" key="8">
    <source>
        <dbReference type="Pfam" id="PF01435"/>
    </source>
</evidence>
<keyword evidence="2" id="KW-0479">Metal-binding</keyword>
<comment type="similarity">
    <text evidence="6">Belongs to the peptidase M48 family.</text>
</comment>
<dbReference type="Pfam" id="PF01435">
    <property type="entry name" value="Peptidase_M48"/>
    <property type="match status" value="1"/>
</dbReference>
<dbReference type="InterPro" id="IPR055518">
    <property type="entry name" value="DUF7092"/>
</dbReference>
<keyword evidence="5 6" id="KW-0482">Metalloprotease</keyword>
<keyword evidence="7" id="KW-1133">Transmembrane helix</keyword>
<evidence type="ECO:0000256" key="3">
    <source>
        <dbReference type="ARBA" id="ARBA00022801"/>
    </source>
</evidence>
<comment type="cofactor">
    <cofactor evidence="6">
        <name>Zn(2+)</name>
        <dbReference type="ChEBI" id="CHEBI:29105"/>
    </cofactor>
    <text evidence="6">Binds 1 zinc ion per subunit.</text>
</comment>
<comment type="caution">
    <text evidence="10">The sequence shown here is derived from an EMBL/GenBank/DDBJ whole genome shotgun (WGS) entry which is preliminary data.</text>
</comment>
<dbReference type="RefSeq" id="WP_188394147.1">
    <property type="nucleotide sequence ID" value="NZ_BMCG01000001.1"/>
</dbReference>
<evidence type="ECO:0000256" key="2">
    <source>
        <dbReference type="ARBA" id="ARBA00022723"/>
    </source>
</evidence>
<dbReference type="InterPro" id="IPR001915">
    <property type="entry name" value="Peptidase_M48"/>
</dbReference>
<dbReference type="GO" id="GO:0016020">
    <property type="term" value="C:membrane"/>
    <property type="evidence" value="ECO:0007669"/>
    <property type="project" value="TreeGrafter"/>
</dbReference>
<dbReference type="Proteomes" id="UP000620266">
    <property type="component" value="Unassembled WGS sequence"/>
</dbReference>
<dbReference type="CDD" id="cd07332">
    <property type="entry name" value="M48C_Oma1_like"/>
    <property type="match status" value="1"/>
</dbReference>
<dbReference type="GO" id="GO:0046872">
    <property type="term" value="F:metal ion binding"/>
    <property type="evidence" value="ECO:0007669"/>
    <property type="project" value="UniProtKB-KW"/>
</dbReference>
<name>A0A8J2XX16_9BURK</name>
<keyword evidence="7" id="KW-0472">Membrane</keyword>
<keyword evidence="3 6" id="KW-0378">Hydrolase</keyword>
<feature type="transmembrane region" description="Helical" evidence="7">
    <location>
        <begin position="94"/>
        <end position="113"/>
    </location>
</feature>
<keyword evidence="4 6" id="KW-0862">Zinc</keyword>